<dbReference type="OrthoDB" id="10588937at2759"/>
<protein>
    <submittedName>
        <fullName evidence="3">Uncharacterized protein</fullName>
    </submittedName>
</protein>
<evidence type="ECO:0000313" key="4">
    <source>
        <dbReference type="Proteomes" id="UP001055439"/>
    </source>
</evidence>
<feature type="signal peptide" evidence="2">
    <location>
        <begin position="1"/>
        <end position="18"/>
    </location>
</feature>
<evidence type="ECO:0000256" key="2">
    <source>
        <dbReference type="SAM" id="SignalP"/>
    </source>
</evidence>
<dbReference type="EMBL" id="CP097510">
    <property type="protein sequence ID" value="URE38988.1"/>
    <property type="molecule type" value="Genomic_DNA"/>
</dbReference>
<evidence type="ECO:0000313" key="3">
    <source>
        <dbReference type="EMBL" id="URE38988.1"/>
    </source>
</evidence>
<sequence length="187" mass="20911">MCLLFFQGLICLLPLSAPAPLLPPPQLPLTAPLLPPPSRCLRGSFLTGVMTLLFALQQQQALRPSPRSSRRHCPPTRADSPLPTLMLALLRLPPRNPRRCLFRVSPFQRVPPATTNESSPLPPPGRSIQRERRKDAWRYPNATSWRKLDRSFVILIVDPKYFLANVGQLSLAPMHTIDGVRTSDTAI</sequence>
<name>A0A9E7I0Q1_9LILI</name>
<dbReference type="AlphaFoldDB" id="A0A9E7I0Q1"/>
<feature type="region of interest" description="Disordered" evidence="1">
    <location>
        <begin position="111"/>
        <end position="133"/>
    </location>
</feature>
<evidence type="ECO:0000256" key="1">
    <source>
        <dbReference type="SAM" id="MobiDB-lite"/>
    </source>
</evidence>
<feature type="chain" id="PRO_5038986840" evidence="2">
    <location>
        <begin position="19"/>
        <end position="187"/>
    </location>
</feature>
<keyword evidence="2" id="KW-0732">Signal</keyword>
<keyword evidence="4" id="KW-1185">Reference proteome</keyword>
<accession>A0A9E7I0Q1</accession>
<dbReference type="Proteomes" id="UP001055439">
    <property type="component" value="Chromosome 8"/>
</dbReference>
<reference evidence="3" key="1">
    <citation type="submission" date="2022-05" db="EMBL/GenBank/DDBJ databases">
        <title>The Musa troglodytarum L. genome provides insights into the mechanism of non-climacteric behaviour and enrichment of carotenoids.</title>
        <authorList>
            <person name="Wang J."/>
        </authorList>
    </citation>
    <scope>NUCLEOTIDE SEQUENCE</scope>
    <source>
        <tissue evidence="3">Leaf</tissue>
    </source>
</reference>
<proteinExistence type="predicted"/>
<organism evidence="3 4">
    <name type="scientific">Musa troglodytarum</name>
    <name type="common">fe'i banana</name>
    <dbReference type="NCBI Taxonomy" id="320322"/>
    <lineage>
        <taxon>Eukaryota</taxon>
        <taxon>Viridiplantae</taxon>
        <taxon>Streptophyta</taxon>
        <taxon>Embryophyta</taxon>
        <taxon>Tracheophyta</taxon>
        <taxon>Spermatophyta</taxon>
        <taxon>Magnoliopsida</taxon>
        <taxon>Liliopsida</taxon>
        <taxon>Zingiberales</taxon>
        <taxon>Musaceae</taxon>
        <taxon>Musa</taxon>
    </lineage>
</organism>
<gene>
    <name evidence="3" type="ORF">MUK42_24936</name>
</gene>